<comment type="caution">
    <text evidence="2">The sequence shown here is derived from an EMBL/GenBank/DDBJ whole genome shotgun (WGS) entry which is preliminary data.</text>
</comment>
<dbReference type="AlphaFoldDB" id="A0A163XA14"/>
<evidence type="ECO:0000313" key="3">
    <source>
        <dbReference type="Proteomes" id="UP000076563"/>
    </source>
</evidence>
<dbReference type="RefSeq" id="WP_063183629.1">
    <property type="nucleotide sequence ID" value="NZ_CP121215.1"/>
</dbReference>
<evidence type="ECO:0000256" key="1">
    <source>
        <dbReference type="SAM" id="MobiDB-lite"/>
    </source>
</evidence>
<feature type="region of interest" description="Disordered" evidence="1">
    <location>
        <begin position="23"/>
        <end position="43"/>
    </location>
</feature>
<keyword evidence="3" id="KW-1185">Reference proteome</keyword>
<dbReference type="STRING" id="1007103.GCA_000213315_03761"/>
<organism evidence="2 3">
    <name type="scientific">Paenibacillus elgii</name>
    <dbReference type="NCBI Taxonomy" id="189691"/>
    <lineage>
        <taxon>Bacteria</taxon>
        <taxon>Bacillati</taxon>
        <taxon>Bacillota</taxon>
        <taxon>Bacilli</taxon>
        <taxon>Bacillales</taxon>
        <taxon>Paenibacillaceae</taxon>
        <taxon>Paenibacillus</taxon>
    </lineage>
</organism>
<sequence>MLVQAVLLGLTLLLAPVVSYLQPGSSSQPVSIDTLDKEGTGTLSPDEARKVIAKQAESVITALKHQDMKQLQRYIHPEKGVRFSPYATIDVEHDLVFKSEQLPGLPQDKTVYTWGTYDGSGAPIQLTFQDYYKRFVYDRDYAKPEKIGYNVLVKQGNSVINIREAYPNSIFVETHFSRDADHNEMGWSSLRLVFQQHAEAWYLVGIVHDQWTI</sequence>
<protein>
    <submittedName>
        <fullName evidence="2">Uncharacterized protein</fullName>
    </submittedName>
</protein>
<evidence type="ECO:0000313" key="2">
    <source>
        <dbReference type="EMBL" id="KZE77566.1"/>
    </source>
</evidence>
<name>A0A163XA14_9BACL</name>
<dbReference type="eggNOG" id="ENOG502ZBUC">
    <property type="taxonomic scope" value="Bacteria"/>
</dbReference>
<dbReference type="EMBL" id="LQRA01000060">
    <property type="protein sequence ID" value="KZE77566.1"/>
    <property type="molecule type" value="Genomic_DNA"/>
</dbReference>
<dbReference type="OrthoDB" id="1267107at2"/>
<dbReference type="Proteomes" id="UP000076563">
    <property type="component" value="Unassembled WGS sequence"/>
</dbReference>
<accession>A0A163XA14</accession>
<reference evidence="3" key="1">
    <citation type="submission" date="2016-01" db="EMBL/GenBank/DDBJ databases">
        <title>Draft genome of Chromobacterium sp. F49.</title>
        <authorList>
            <person name="Hong K.W."/>
        </authorList>
    </citation>
    <scope>NUCLEOTIDE SEQUENCE [LARGE SCALE GENOMIC DNA]</scope>
    <source>
        <strain evidence="3">M63</strain>
    </source>
</reference>
<gene>
    <name evidence="2" type="ORF">AV654_21055</name>
</gene>
<proteinExistence type="predicted"/>